<protein>
    <submittedName>
        <fullName evidence="2">ATP-dependent DNA helicase PIF1</fullName>
    </submittedName>
</protein>
<dbReference type="EMBL" id="JACGWN010000172">
    <property type="protein sequence ID" value="KAL0386400.1"/>
    <property type="molecule type" value="Genomic_DNA"/>
</dbReference>
<gene>
    <name evidence="2" type="ORF">Slati_4604600</name>
</gene>
<organism evidence="2">
    <name type="scientific">Sesamum latifolium</name>
    <dbReference type="NCBI Taxonomy" id="2727402"/>
    <lineage>
        <taxon>Eukaryota</taxon>
        <taxon>Viridiplantae</taxon>
        <taxon>Streptophyta</taxon>
        <taxon>Embryophyta</taxon>
        <taxon>Tracheophyta</taxon>
        <taxon>Spermatophyta</taxon>
        <taxon>Magnoliopsida</taxon>
        <taxon>eudicotyledons</taxon>
        <taxon>Gunneridae</taxon>
        <taxon>Pentapetalae</taxon>
        <taxon>asterids</taxon>
        <taxon>lamiids</taxon>
        <taxon>Lamiales</taxon>
        <taxon>Pedaliaceae</taxon>
        <taxon>Sesamum</taxon>
    </lineage>
</organism>
<dbReference type="Gene3D" id="3.40.50.300">
    <property type="entry name" value="P-loop containing nucleotide triphosphate hydrolases"/>
    <property type="match status" value="1"/>
</dbReference>
<dbReference type="Pfam" id="PF21530">
    <property type="entry name" value="Pif1_2B_dom"/>
    <property type="match status" value="1"/>
</dbReference>
<name>A0AAW2S2S6_9LAMI</name>
<dbReference type="FunFam" id="3.40.50.300:FF:002884">
    <property type="entry name" value="ATP-dependent DNA helicase"/>
    <property type="match status" value="1"/>
</dbReference>
<sequence>ADTLSPRETSDHEQNMNPAELLNSIKVSGIPNHCLDLKKGAPVMLMRDLNQSLGLCNGTRLIVLKMGEKVLEACVITESHMGEEVLIPRIVLTTTQFQIFVPMKRRQFSVKLAFAMTINKSQGQTLDRVGVFLPEPVFSHGQLYVALSCVTNPLGLKMLVCNKPRIPRNCTKYIMYPEVLAAIHE</sequence>
<evidence type="ECO:0000259" key="1">
    <source>
        <dbReference type="Pfam" id="PF21530"/>
    </source>
</evidence>
<dbReference type="GO" id="GO:0006260">
    <property type="term" value="P:DNA replication"/>
    <property type="evidence" value="ECO:0007669"/>
    <property type="project" value="TreeGrafter"/>
</dbReference>
<dbReference type="SUPFAM" id="SSF52540">
    <property type="entry name" value="P-loop containing nucleoside triphosphate hydrolases"/>
    <property type="match status" value="1"/>
</dbReference>
<reference evidence="2" key="2">
    <citation type="journal article" date="2024" name="Plant">
        <title>Genomic evolution and insights into agronomic trait innovations of Sesamum species.</title>
        <authorList>
            <person name="Miao H."/>
            <person name="Wang L."/>
            <person name="Qu L."/>
            <person name="Liu H."/>
            <person name="Sun Y."/>
            <person name="Le M."/>
            <person name="Wang Q."/>
            <person name="Wei S."/>
            <person name="Zheng Y."/>
            <person name="Lin W."/>
            <person name="Duan Y."/>
            <person name="Cao H."/>
            <person name="Xiong S."/>
            <person name="Wang X."/>
            <person name="Wei L."/>
            <person name="Li C."/>
            <person name="Ma Q."/>
            <person name="Ju M."/>
            <person name="Zhao R."/>
            <person name="Li G."/>
            <person name="Mu C."/>
            <person name="Tian Q."/>
            <person name="Mei H."/>
            <person name="Zhang T."/>
            <person name="Gao T."/>
            <person name="Zhang H."/>
        </authorList>
    </citation>
    <scope>NUCLEOTIDE SEQUENCE</scope>
    <source>
        <strain evidence="2">KEN1</strain>
    </source>
</reference>
<dbReference type="PANTHER" id="PTHR23274:SF51">
    <property type="entry name" value="OS03G0423850 PROTEIN"/>
    <property type="match status" value="1"/>
</dbReference>
<comment type="caution">
    <text evidence="2">The sequence shown here is derived from an EMBL/GenBank/DDBJ whole genome shotgun (WGS) entry which is preliminary data.</text>
</comment>
<keyword evidence="2" id="KW-0347">Helicase</keyword>
<dbReference type="GO" id="GO:0004386">
    <property type="term" value="F:helicase activity"/>
    <property type="evidence" value="ECO:0007669"/>
    <property type="project" value="UniProtKB-KW"/>
</dbReference>
<feature type="domain" description="DNA helicase Pif1-like 2B" evidence="1">
    <location>
        <begin position="20"/>
        <end position="65"/>
    </location>
</feature>
<reference evidence="2" key="1">
    <citation type="submission" date="2020-06" db="EMBL/GenBank/DDBJ databases">
        <authorList>
            <person name="Li T."/>
            <person name="Hu X."/>
            <person name="Zhang T."/>
            <person name="Song X."/>
            <person name="Zhang H."/>
            <person name="Dai N."/>
            <person name="Sheng W."/>
            <person name="Hou X."/>
            <person name="Wei L."/>
        </authorList>
    </citation>
    <scope>NUCLEOTIDE SEQUENCE</scope>
    <source>
        <strain evidence="2">KEN1</strain>
        <tissue evidence="2">Leaf</tissue>
    </source>
</reference>
<evidence type="ECO:0000313" key="2">
    <source>
        <dbReference type="EMBL" id="KAL0386400.1"/>
    </source>
</evidence>
<dbReference type="CDD" id="cd18809">
    <property type="entry name" value="SF1_C_RecD"/>
    <property type="match status" value="1"/>
</dbReference>
<dbReference type="GO" id="GO:0005657">
    <property type="term" value="C:replication fork"/>
    <property type="evidence" value="ECO:0007669"/>
    <property type="project" value="TreeGrafter"/>
</dbReference>
<feature type="non-terminal residue" evidence="2">
    <location>
        <position position="1"/>
    </location>
</feature>
<keyword evidence="2" id="KW-0067">ATP-binding</keyword>
<keyword evidence="2" id="KW-0378">Hydrolase</keyword>
<dbReference type="InterPro" id="IPR049163">
    <property type="entry name" value="Pif1-like_2B_dom"/>
</dbReference>
<dbReference type="InterPro" id="IPR027417">
    <property type="entry name" value="P-loop_NTPase"/>
</dbReference>
<proteinExistence type="predicted"/>
<keyword evidence="2" id="KW-0547">Nucleotide-binding</keyword>
<dbReference type="PANTHER" id="PTHR23274">
    <property type="entry name" value="DNA HELICASE-RELATED"/>
    <property type="match status" value="1"/>
</dbReference>
<dbReference type="AlphaFoldDB" id="A0AAW2S2S6"/>
<accession>A0AAW2S2S6</accession>